<evidence type="ECO:0000313" key="2">
    <source>
        <dbReference type="Proteomes" id="UP000077755"/>
    </source>
</evidence>
<dbReference type="GO" id="GO:0016168">
    <property type="term" value="F:chlorophyll binding"/>
    <property type="evidence" value="ECO:0007669"/>
    <property type="project" value="InterPro"/>
</dbReference>
<sequence length="41" mass="4625">MFVIPFVTRLGIISSWDGWSITRGFTPNPGIGITRVWPCVF</sequence>
<name>A0AAF1AUY9_DAUCS</name>
<accession>A0AAF1AUY9</accession>
<reference evidence="1" key="2">
    <citation type="submission" date="2022-03" db="EMBL/GenBank/DDBJ databases">
        <title>Draft title - Genomic analysis of global carrot germplasm unveils the trajectory of domestication and the origin of high carotenoid orange carrot.</title>
        <authorList>
            <person name="Iorizzo M."/>
            <person name="Ellison S."/>
            <person name="Senalik D."/>
            <person name="Macko-Podgorni A."/>
            <person name="Grzebelus D."/>
            <person name="Bostan H."/>
            <person name="Rolling W."/>
            <person name="Curaba J."/>
            <person name="Simon P."/>
        </authorList>
    </citation>
    <scope>NUCLEOTIDE SEQUENCE</scope>
    <source>
        <tissue evidence="1">Leaf</tissue>
    </source>
</reference>
<dbReference type="SUPFAM" id="SSF161077">
    <property type="entry name" value="Photosystem II antenna protein-like"/>
    <property type="match status" value="1"/>
</dbReference>
<reference evidence="1" key="1">
    <citation type="journal article" date="2016" name="Nat. Genet.">
        <title>A high-quality carrot genome assembly provides new insights into carotenoid accumulation and asterid genome evolution.</title>
        <authorList>
            <person name="Iorizzo M."/>
            <person name="Ellison S."/>
            <person name="Senalik D."/>
            <person name="Zeng P."/>
            <person name="Satapoomin P."/>
            <person name="Huang J."/>
            <person name="Bowman M."/>
            <person name="Iovene M."/>
            <person name="Sanseverino W."/>
            <person name="Cavagnaro P."/>
            <person name="Yildiz M."/>
            <person name="Macko-Podgorni A."/>
            <person name="Moranska E."/>
            <person name="Grzebelus E."/>
            <person name="Grzebelus D."/>
            <person name="Ashrafi H."/>
            <person name="Zheng Z."/>
            <person name="Cheng S."/>
            <person name="Spooner D."/>
            <person name="Van Deynze A."/>
            <person name="Simon P."/>
        </authorList>
    </citation>
    <scope>NUCLEOTIDE SEQUENCE</scope>
    <source>
        <tissue evidence="1">Leaf</tissue>
    </source>
</reference>
<gene>
    <name evidence="1" type="ORF">DCAR_0313405</name>
</gene>
<keyword evidence="2" id="KW-1185">Reference proteome</keyword>
<proteinExistence type="predicted"/>
<organism evidence="1 2">
    <name type="scientific">Daucus carota subsp. sativus</name>
    <name type="common">Carrot</name>
    <dbReference type="NCBI Taxonomy" id="79200"/>
    <lineage>
        <taxon>Eukaryota</taxon>
        <taxon>Viridiplantae</taxon>
        <taxon>Streptophyta</taxon>
        <taxon>Embryophyta</taxon>
        <taxon>Tracheophyta</taxon>
        <taxon>Spermatophyta</taxon>
        <taxon>Magnoliopsida</taxon>
        <taxon>eudicotyledons</taxon>
        <taxon>Gunneridae</taxon>
        <taxon>Pentapetalae</taxon>
        <taxon>asterids</taxon>
        <taxon>campanulids</taxon>
        <taxon>Apiales</taxon>
        <taxon>Apiaceae</taxon>
        <taxon>Apioideae</taxon>
        <taxon>Scandiceae</taxon>
        <taxon>Daucinae</taxon>
        <taxon>Daucus</taxon>
        <taxon>Daucus sect. Daucus</taxon>
    </lineage>
</organism>
<dbReference type="EMBL" id="CP093345">
    <property type="protein sequence ID" value="WOG94112.1"/>
    <property type="molecule type" value="Genomic_DNA"/>
</dbReference>
<dbReference type="AlphaFoldDB" id="A0AAF1AUY9"/>
<dbReference type="Proteomes" id="UP000077755">
    <property type="component" value="Chromosome 3"/>
</dbReference>
<evidence type="ECO:0000313" key="1">
    <source>
        <dbReference type="EMBL" id="WOG94112.1"/>
    </source>
</evidence>
<dbReference type="InterPro" id="IPR036001">
    <property type="entry name" value="PS_II_antenna-like_sf"/>
</dbReference>
<dbReference type="GO" id="GO:0009767">
    <property type="term" value="P:photosynthetic electron transport chain"/>
    <property type="evidence" value="ECO:0007669"/>
    <property type="project" value="InterPro"/>
</dbReference>
<dbReference type="GO" id="GO:0009521">
    <property type="term" value="C:photosystem"/>
    <property type="evidence" value="ECO:0007669"/>
    <property type="project" value="InterPro"/>
</dbReference>
<protein>
    <submittedName>
        <fullName evidence="1">Uncharacterized protein</fullName>
    </submittedName>
</protein>